<comment type="function">
    <text evidence="7">Key enzyme of the Krebs tricarboxylic acid cycle which catalyzes the synthesis of citrate from acetyl coenzyme A and oxaloacetate.</text>
</comment>
<dbReference type="PANTHER" id="PTHR11739:SF8">
    <property type="entry name" value="CITRATE SYNTHASE, MITOCHONDRIAL"/>
    <property type="match status" value="1"/>
</dbReference>
<name>A0AAD9FCU4_DISEL</name>
<dbReference type="FunFam" id="1.10.230.10:FF:000001">
    <property type="entry name" value="Citrate synthase"/>
    <property type="match status" value="1"/>
</dbReference>
<dbReference type="GO" id="GO:0046912">
    <property type="term" value="F:acyltransferase activity, acyl groups converted into alkyl on transfer"/>
    <property type="evidence" value="ECO:0007669"/>
    <property type="project" value="InterPro"/>
</dbReference>
<gene>
    <name evidence="9" type="ORF">KUDE01_017333</name>
</gene>
<dbReference type="PANTHER" id="PTHR11739">
    <property type="entry name" value="CITRATE SYNTHASE"/>
    <property type="match status" value="1"/>
</dbReference>
<dbReference type="CDD" id="cd06105">
    <property type="entry name" value="ScCit1-2_like"/>
    <property type="match status" value="1"/>
</dbReference>
<evidence type="ECO:0000256" key="7">
    <source>
        <dbReference type="ARBA" id="ARBA00045710"/>
    </source>
</evidence>
<reference evidence="9" key="1">
    <citation type="submission" date="2023-04" db="EMBL/GenBank/DDBJ databases">
        <title>Chromosome-level genome of Chaenocephalus aceratus.</title>
        <authorList>
            <person name="Park H."/>
        </authorList>
    </citation>
    <scope>NUCLEOTIDE SEQUENCE</scope>
    <source>
        <strain evidence="9">DE</strain>
        <tissue evidence="9">Muscle</tissue>
    </source>
</reference>
<dbReference type="NCBIfam" id="NF007128">
    <property type="entry name" value="PRK09569.1"/>
    <property type="match status" value="1"/>
</dbReference>
<organism evidence="9 10">
    <name type="scientific">Dissostichus eleginoides</name>
    <name type="common">Patagonian toothfish</name>
    <name type="synonym">Dissostichus amissus</name>
    <dbReference type="NCBI Taxonomy" id="100907"/>
    <lineage>
        <taxon>Eukaryota</taxon>
        <taxon>Metazoa</taxon>
        <taxon>Chordata</taxon>
        <taxon>Craniata</taxon>
        <taxon>Vertebrata</taxon>
        <taxon>Euteleostomi</taxon>
        <taxon>Actinopterygii</taxon>
        <taxon>Neopterygii</taxon>
        <taxon>Teleostei</taxon>
        <taxon>Neoteleostei</taxon>
        <taxon>Acanthomorphata</taxon>
        <taxon>Eupercaria</taxon>
        <taxon>Perciformes</taxon>
        <taxon>Notothenioidei</taxon>
        <taxon>Nototheniidae</taxon>
        <taxon>Dissostichus</taxon>
    </lineage>
</organism>
<evidence type="ECO:0000313" key="10">
    <source>
        <dbReference type="Proteomes" id="UP001228049"/>
    </source>
</evidence>
<accession>A0AAD9FCU4</accession>
<protein>
    <recommendedName>
        <fullName evidence="8">Citrate synthase</fullName>
    </recommendedName>
</protein>
<evidence type="ECO:0000256" key="8">
    <source>
        <dbReference type="RuleBase" id="RU000441"/>
    </source>
</evidence>
<dbReference type="Gene3D" id="1.10.580.10">
    <property type="entry name" value="Citrate Synthase, domain 1"/>
    <property type="match status" value="2"/>
</dbReference>
<dbReference type="SUPFAM" id="SSF48256">
    <property type="entry name" value="Citrate synthase"/>
    <property type="match status" value="1"/>
</dbReference>
<evidence type="ECO:0000256" key="1">
    <source>
        <dbReference type="ARBA" id="ARBA00004305"/>
    </source>
</evidence>
<dbReference type="InterPro" id="IPR019810">
    <property type="entry name" value="Citrate_synthase_AS"/>
</dbReference>
<comment type="caution">
    <text evidence="9">The sequence shown here is derived from an EMBL/GenBank/DDBJ whole genome shotgun (WGS) entry which is preliminary data.</text>
</comment>
<comment type="subunit">
    <text evidence="4">Homodimer.</text>
</comment>
<dbReference type="GO" id="GO:0005759">
    <property type="term" value="C:mitochondrial matrix"/>
    <property type="evidence" value="ECO:0007669"/>
    <property type="project" value="UniProtKB-SubCell"/>
</dbReference>
<dbReference type="Gene3D" id="1.10.230.10">
    <property type="entry name" value="Cytochrome P450-Terp, domain 2"/>
    <property type="match status" value="2"/>
</dbReference>
<dbReference type="InterPro" id="IPR002020">
    <property type="entry name" value="Citrate_synthase"/>
</dbReference>
<dbReference type="InterPro" id="IPR016142">
    <property type="entry name" value="Citrate_synth-like_lrg_a-sub"/>
</dbReference>
<dbReference type="PRINTS" id="PR00143">
    <property type="entry name" value="CITRTSNTHASE"/>
</dbReference>
<comment type="similarity">
    <text evidence="3 8">Belongs to the citrate synthase family.</text>
</comment>
<dbReference type="InterPro" id="IPR036969">
    <property type="entry name" value="Citrate_synthase_sf"/>
</dbReference>
<dbReference type="PROSITE" id="PS00480">
    <property type="entry name" value="CITRATE_SYNTHASE"/>
    <property type="match status" value="1"/>
</dbReference>
<dbReference type="InterPro" id="IPR016143">
    <property type="entry name" value="Citrate_synth-like_sm_a-sub"/>
</dbReference>
<keyword evidence="5" id="KW-0816">Tricarboxylic acid cycle</keyword>
<evidence type="ECO:0000313" key="9">
    <source>
        <dbReference type="EMBL" id="KAK1897802.1"/>
    </source>
</evidence>
<evidence type="ECO:0000256" key="2">
    <source>
        <dbReference type="ARBA" id="ARBA00004751"/>
    </source>
</evidence>
<dbReference type="FunFam" id="1.10.580.10:FF:000026">
    <property type="entry name" value="Citrate synthase, mitochondrial"/>
    <property type="match status" value="1"/>
</dbReference>
<evidence type="ECO:0000256" key="6">
    <source>
        <dbReference type="ARBA" id="ARBA00022679"/>
    </source>
</evidence>
<keyword evidence="10" id="KW-1185">Reference proteome</keyword>
<proteinExistence type="inferred from homology"/>
<dbReference type="Pfam" id="PF00285">
    <property type="entry name" value="Citrate_synt"/>
    <property type="match status" value="1"/>
</dbReference>
<dbReference type="AlphaFoldDB" id="A0AAD9FCU4"/>
<evidence type="ECO:0000256" key="5">
    <source>
        <dbReference type="ARBA" id="ARBA00022532"/>
    </source>
</evidence>
<comment type="pathway">
    <text evidence="2">Carbohydrate metabolism; tricarboxylic acid cycle; isocitrate from oxaloacetate: step 1/2.</text>
</comment>
<evidence type="ECO:0000256" key="4">
    <source>
        <dbReference type="ARBA" id="ARBA00011738"/>
    </source>
</evidence>
<evidence type="ECO:0000256" key="3">
    <source>
        <dbReference type="ARBA" id="ARBA00010566"/>
    </source>
</evidence>
<sequence>MSFLTVSRLAPKLLNSKNAAFLQAARNASASTTNLKDILADLIPKEQTRIKNFKQQYGKTNIGQINVDMVYGGMRGMKGLVYETSVLDPDEGIRFRGYSIPECQGLLPKAPGGEEPLPEGLFWLLITGQVPTEEQSRIFQFLSNGVCVCVCSVPQVSWVSKEWAKRAALPSHVVTMLDNFPTNLHPMSQFSAAITALNSESSFARAYSEGVHKSKYWEFVYEDSMDLIAKLPCIAAKIYRNLYREGSSIGAIDSNLDWSHNFSNMLGYNDSHDHEGGNVSAHTSHLVGSALSDPYLSFSAAMNGLAGPLHGLANQEVLVWLTALQKELGGEVSDEKMRDYIWNTLKSGRVVPGYGHAVLRKTDPRYTCQREFALKHLPNDPLFKMVAQLYKIVPNVLLEQGKAKNPWPNVDAHSGVLLQGAAAGCCCRVLLQVRDVFNIHYLRVLLQYYGMSEMNYYTVLFGVSRALGVLAQLVWSRALGFPLERPKSMSTDGLMALVGAKSG</sequence>
<dbReference type="GO" id="GO:0005975">
    <property type="term" value="P:carbohydrate metabolic process"/>
    <property type="evidence" value="ECO:0007669"/>
    <property type="project" value="TreeGrafter"/>
</dbReference>
<dbReference type="EMBL" id="JASDAP010000008">
    <property type="protein sequence ID" value="KAK1897802.1"/>
    <property type="molecule type" value="Genomic_DNA"/>
</dbReference>
<keyword evidence="6 8" id="KW-0808">Transferase</keyword>
<comment type="subcellular location">
    <subcellularLocation>
        <location evidence="1">Mitochondrion matrix</location>
    </subcellularLocation>
</comment>
<dbReference type="GO" id="GO:0006099">
    <property type="term" value="P:tricarboxylic acid cycle"/>
    <property type="evidence" value="ECO:0007669"/>
    <property type="project" value="UniProtKB-KW"/>
</dbReference>
<dbReference type="Proteomes" id="UP001228049">
    <property type="component" value="Unassembled WGS sequence"/>
</dbReference>